<feature type="domain" description="Telomere-associated protein Rif1 N-terminal" evidence="1">
    <location>
        <begin position="4"/>
        <end position="63"/>
    </location>
</feature>
<dbReference type="InterPro" id="IPR022031">
    <property type="entry name" value="Rif1_N"/>
</dbReference>
<reference evidence="2 3" key="1">
    <citation type="journal article" date="2022" name="Hortic Res">
        <title>The genome of Dioscorea zingiberensis sheds light on the biosynthesis, origin and evolution of the medicinally important diosgenin saponins.</title>
        <authorList>
            <person name="Li Y."/>
            <person name="Tan C."/>
            <person name="Li Z."/>
            <person name="Guo J."/>
            <person name="Li S."/>
            <person name="Chen X."/>
            <person name="Wang C."/>
            <person name="Dai X."/>
            <person name="Yang H."/>
            <person name="Song W."/>
            <person name="Hou L."/>
            <person name="Xu J."/>
            <person name="Tong Z."/>
            <person name="Xu A."/>
            <person name="Yuan X."/>
            <person name="Wang W."/>
            <person name="Yang Q."/>
            <person name="Chen L."/>
            <person name="Sun Z."/>
            <person name="Wang K."/>
            <person name="Pan B."/>
            <person name="Chen J."/>
            <person name="Bao Y."/>
            <person name="Liu F."/>
            <person name="Qi X."/>
            <person name="Gang D.R."/>
            <person name="Wen J."/>
            <person name="Li J."/>
        </authorList>
    </citation>
    <scope>NUCLEOTIDE SEQUENCE [LARGE SCALE GENOMIC DNA]</scope>
    <source>
        <strain evidence="2">Dzin_1.0</strain>
    </source>
</reference>
<organism evidence="2 3">
    <name type="scientific">Dioscorea zingiberensis</name>
    <dbReference type="NCBI Taxonomy" id="325984"/>
    <lineage>
        <taxon>Eukaryota</taxon>
        <taxon>Viridiplantae</taxon>
        <taxon>Streptophyta</taxon>
        <taxon>Embryophyta</taxon>
        <taxon>Tracheophyta</taxon>
        <taxon>Spermatophyta</taxon>
        <taxon>Magnoliopsida</taxon>
        <taxon>Liliopsida</taxon>
        <taxon>Dioscoreales</taxon>
        <taxon>Dioscoreaceae</taxon>
        <taxon>Dioscorea</taxon>
    </lineage>
</organism>
<name>A0A9D5H1A1_9LILI</name>
<keyword evidence="3" id="KW-1185">Reference proteome</keyword>
<evidence type="ECO:0000259" key="1">
    <source>
        <dbReference type="Pfam" id="PF12231"/>
    </source>
</evidence>
<dbReference type="Pfam" id="PF12231">
    <property type="entry name" value="Rif1_N"/>
    <property type="match status" value="1"/>
</dbReference>
<dbReference type="Proteomes" id="UP001085076">
    <property type="component" value="Unassembled WGS sequence"/>
</dbReference>
<accession>A0A9D5H1A1</accession>
<protein>
    <recommendedName>
        <fullName evidence="1">Telomere-associated protein Rif1 N-terminal domain-containing protein</fullName>
    </recommendedName>
</protein>
<dbReference type="EMBL" id="JAGGNH010000166">
    <property type="protein sequence ID" value="KAJ0959775.1"/>
    <property type="molecule type" value="Genomic_DNA"/>
</dbReference>
<comment type="caution">
    <text evidence="2">The sequence shown here is derived from an EMBL/GenBank/DDBJ whole genome shotgun (WGS) entry which is preliminary data.</text>
</comment>
<dbReference type="PANTHER" id="PTHR12979:SF5">
    <property type="entry name" value="CCR4-NOT TRANSCRIPTION COMPLEX SUBUNIT 10"/>
    <property type="match status" value="1"/>
</dbReference>
<dbReference type="GO" id="GO:0017148">
    <property type="term" value="P:negative regulation of translation"/>
    <property type="evidence" value="ECO:0007669"/>
    <property type="project" value="TreeGrafter"/>
</dbReference>
<gene>
    <name evidence="2" type="ORF">J5N97_000533</name>
</gene>
<dbReference type="PANTHER" id="PTHR12979">
    <property type="entry name" value="CCR4-NOT TRANSCRIPTION COMPLEX SUBUNIT 10"/>
    <property type="match status" value="1"/>
</dbReference>
<dbReference type="AlphaFoldDB" id="A0A9D5H1A1"/>
<proteinExistence type="predicted"/>
<sequence length="310" mass="34633">MQSLLRRIVADIHDDDEEIAAQALKCLGFMIYHPAIVSEISVEDVKVVLESLVKLITTTKMKRLSLDGSDRNGLHHISLQYMEAVSEVIVEPTLMGSPLYKVALNIKHIENLQMIPDVGYEKSVLQNPSSDKIPSIAMITRSLVALKGCLTLAIRYFIILDLLRNSIEMVVQILRGCLKYSMASRRLSGSIFMRYAKALSVVEPLFQNRGPIDRKTALNICLLLLDVGLACHDAKKSAVKWHRSKNSNHKNLHNIDSEGLLCAVCRLRSGHVYAAEALCLLNRPKDAAEHLLTYLSGANNVELPFTEEDF</sequence>
<evidence type="ECO:0000313" key="2">
    <source>
        <dbReference type="EMBL" id="KAJ0959775.1"/>
    </source>
</evidence>
<evidence type="ECO:0000313" key="3">
    <source>
        <dbReference type="Proteomes" id="UP001085076"/>
    </source>
</evidence>
<dbReference type="OrthoDB" id="25157at2759"/>
<dbReference type="GO" id="GO:0006402">
    <property type="term" value="P:mRNA catabolic process"/>
    <property type="evidence" value="ECO:0007669"/>
    <property type="project" value="TreeGrafter"/>
</dbReference>
<dbReference type="InterPro" id="IPR039740">
    <property type="entry name" value="CNOT10"/>
</dbReference>
<dbReference type="GO" id="GO:0030014">
    <property type="term" value="C:CCR4-NOT complex"/>
    <property type="evidence" value="ECO:0007669"/>
    <property type="project" value="InterPro"/>
</dbReference>